<reference evidence="1" key="1">
    <citation type="submission" date="2014-09" db="EMBL/GenBank/DDBJ databases">
        <authorList>
            <person name="Magalhaes I.L.F."/>
            <person name="Oliveira U."/>
            <person name="Santos F.R."/>
            <person name="Vidigal T.H.D.A."/>
            <person name="Brescovit A.D."/>
            <person name="Santos A.J."/>
        </authorList>
    </citation>
    <scope>NUCLEOTIDE SEQUENCE</scope>
    <source>
        <tissue evidence="1">Shoot tissue taken approximately 20 cm above the soil surface</tissue>
    </source>
</reference>
<accession>A0A0A9BAA2</accession>
<evidence type="ECO:0000313" key="1">
    <source>
        <dbReference type="EMBL" id="JAD60914.1"/>
    </source>
</evidence>
<proteinExistence type="predicted"/>
<sequence length="43" mass="5071">MCFYFIMRDIVRRNTCSFTVDSIFHSHGNSFLSGEPENSFTEF</sequence>
<organism evidence="1">
    <name type="scientific">Arundo donax</name>
    <name type="common">Giant reed</name>
    <name type="synonym">Donax arundinaceus</name>
    <dbReference type="NCBI Taxonomy" id="35708"/>
    <lineage>
        <taxon>Eukaryota</taxon>
        <taxon>Viridiplantae</taxon>
        <taxon>Streptophyta</taxon>
        <taxon>Embryophyta</taxon>
        <taxon>Tracheophyta</taxon>
        <taxon>Spermatophyta</taxon>
        <taxon>Magnoliopsida</taxon>
        <taxon>Liliopsida</taxon>
        <taxon>Poales</taxon>
        <taxon>Poaceae</taxon>
        <taxon>PACMAD clade</taxon>
        <taxon>Arundinoideae</taxon>
        <taxon>Arundineae</taxon>
        <taxon>Arundo</taxon>
    </lineage>
</organism>
<reference evidence="1" key="2">
    <citation type="journal article" date="2015" name="Data Brief">
        <title>Shoot transcriptome of the giant reed, Arundo donax.</title>
        <authorList>
            <person name="Barrero R.A."/>
            <person name="Guerrero F.D."/>
            <person name="Moolhuijzen P."/>
            <person name="Goolsby J.A."/>
            <person name="Tidwell J."/>
            <person name="Bellgard S.E."/>
            <person name="Bellgard M.I."/>
        </authorList>
    </citation>
    <scope>NUCLEOTIDE SEQUENCE</scope>
    <source>
        <tissue evidence="1">Shoot tissue taken approximately 20 cm above the soil surface</tissue>
    </source>
</reference>
<name>A0A0A9BAA2_ARUDO</name>
<protein>
    <submittedName>
        <fullName evidence="1">Uncharacterized protein</fullName>
    </submittedName>
</protein>
<dbReference type="AlphaFoldDB" id="A0A0A9BAA2"/>
<dbReference type="EMBL" id="GBRH01236981">
    <property type="protein sequence ID" value="JAD60914.1"/>
    <property type="molecule type" value="Transcribed_RNA"/>
</dbReference>